<evidence type="ECO:0000313" key="3">
    <source>
        <dbReference type="Proteomes" id="UP000528734"/>
    </source>
</evidence>
<dbReference type="AlphaFoldDB" id="A0A7Y4H5F6"/>
<reference evidence="2 3" key="1">
    <citation type="submission" date="2020-03" db="EMBL/GenBank/DDBJ databases">
        <title>Bradyrhizobium diversity isolated from nodules of Muelleranthus trifoliolatus.</title>
        <authorList>
            <person name="Klepa M."/>
            <person name="Helene L."/>
            <person name="Hungria M."/>
        </authorList>
    </citation>
    <scope>NUCLEOTIDE SEQUENCE [LARGE SCALE GENOMIC DNA]</scope>
    <source>
        <strain evidence="2 3">WSM 1744</strain>
    </source>
</reference>
<name>A0A7Y4H5F6_9BRAD</name>
<gene>
    <name evidence="2" type="ORF">HCN50_16035</name>
</gene>
<dbReference type="RefSeq" id="WP_171710587.1">
    <property type="nucleotide sequence ID" value="NZ_JAAVLW010000004.1"/>
</dbReference>
<evidence type="ECO:0000313" key="2">
    <source>
        <dbReference type="EMBL" id="NOJ47738.1"/>
    </source>
</evidence>
<protein>
    <submittedName>
        <fullName evidence="2">Uncharacterized protein</fullName>
    </submittedName>
</protein>
<evidence type="ECO:0000256" key="1">
    <source>
        <dbReference type="SAM" id="MobiDB-lite"/>
    </source>
</evidence>
<dbReference type="Proteomes" id="UP000528734">
    <property type="component" value="Unassembled WGS sequence"/>
</dbReference>
<organism evidence="2 3">
    <name type="scientific">Bradyrhizobium archetypum</name>
    <dbReference type="NCBI Taxonomy" id="2721160"/>
    <lineage>
        <taxon>Bacteria</taxon>
        <taxon>Pseudomonadati</taxon>
        <taxon>Pseudomonadota</taxon>
        <taxon>Alphaproteobacteria</taxon>
        <taxon>Hyphomicrobiales</taxon>
        <taxon>Nitrobacteraceae</taxon>
        <taxon>Bradyrhizobium</taxon>
    </lineage>
</organism>
<comment type="caution">
    <text evidence="2">The sequence shown here is derived from an EMBL/GenBank/DDBJ whole genome shotgun (WGS) entry which is preliminary data.</text>
</comment>
<accession>A0A7Y4H5F6</accession>
<keyword evidence="3" id="KW-1185">Reference proteome</keyword>
<dbReference type="EMBL" id="JAAVLW010000004">
    <property type="protein sequence ID" value="NOJ47738.1"/>
    <property type="molecule type" value="Genomic_DNA"/>
</dbReference>
<feature type="region of interest" description="Disordered" evidence="1">
    <location>
        <begin position="1"/>
        <end position="22"/>
    </location>
</feature>
<proteinExistence type="predicted"/>
<sequence>MFAHAGQLDGDGSSDSGALVTPGRGRWELRRRWAAAVRFENLKQKARGGILRAGFAIFAMMVLCR</sequence>